<name>A0A1H0B0J9_9BACI</name>
<dbReference type="SUPFAM" id="SSF55008">
    <property type="entry name" value="HMA, heavy metal-associated domain"/>
    <property type="match status" value="1"/>
</dbReference>
<dbReference type="RefSeq" id="WP_093856607.1">
    <property type="nucleotide sequence ID" value="NZ_BJVZ01000013.1"/>
</dbReference>
<evidence type="ECO:0000259" key="7">
    <source>
        <dbReference type="PROSITE" id="PS50846"/>
    </source>
</evidence>
<dbReference type="Pfam" id="PF00403">
    <property type="entry name" value="HMA"/>
    <property type="match status" value="1"/>
</dbReference>
<dbReference type="PANTHER" id="PTHR46594:SF4">
    <property type="entry name" value="P-TYPE CATION-TRANSPORTING ATPASE"/>
    <property type="match status" value="1"/>
</dbReference>
<dbReference type="PANTHER" id="PTHR46594">
    <property type="entry name" value="P-TYPE CATION-TRANSPORTING ATPASE"/>
    <property type="match status" value="1"/>
</dbReference>
<protein>
    <recommendedName>
        <fullName evidence="2">Copper chaperone CopZ</fullName>
    </recommendedName>
</protein>
<gene>
    <name evidence="8" type="ORF">SAMN05216498_2165</name>
</gene>
<evidence type="ECO:0000256" key="6">
    <source>
        <dbReference type="ARBA" id="ARBA00023186"/>
    </source>
</evidence>
<reference evidence="8 9" key="1">
    <citation type="submission" date="2016-10" db="EMBL/GenBank/DDBJ databases">
        <authorList>
            <person name="de Groot N.N."/>
        </authorList>
    </citation>
    <scope>NUCLEOTIDE SEQUENCE [LARGE SCALE GENOMIC DNA]</scope>
    <source>
        <strain evidence="8 9">CGMCC 1.3442</strain>
    </source>
</reference>
<dbReference type="FunFam" id="3.30.70.100:FF:000005">
    <property type="entry name" value="Copper-exporting P-type ATPase A"/>
    <property type="match status" value="1"/>
</dbReference>
<evidence type="ECO:0000256" key="5">
    <source>
        <dbReference type="ARBA" id="ARBA00023008"/>
    </source>
</evidence>
<sequence>MKDLTLQVQGMSCGHCVSSVEGALNELDGISEVNVNLGEGKVDVKYDEAKVTVDQMKEAIDEQGYDVVA</sequence>
<evidence type="ECO:0000256" key="1">
    <source>
        <dbReference type="ARBA" id="ARBA00004496"/>
    </source>
</evidence>
<dbReference type="EMBL" id="FNIG01000004">
    <property type="protein sequence ID" value="SDN39171.1"/>
    <property type="molecule type" value="Genomic_DNA"/>
</dbReference>
<feature type="domain" description="HMA" evidence="7">
    <location>
        <begin position="2"/>
        <end position="68"/>
    </location>
</feature>
<dbReference type="OrthoDB" id="9813965at2"/>
<keyword evidence="5" id="KW-0186">Copper</keyword>
<dbReference type="InterPro" id="IPR006121">
    <property type="entry name" value="HMA_dom"/>
</dbReference>
<dbReference type="InterPro" id="IPR049740">
    <property type="entry name" value="CopZ"/>
</dbReference>
<evidence type="ECO:0000313" key="9">
    <source>
        <dbReference type="Proteomes" id="UP000199334"/>
    </source>
</evidence>
<dbReference type="AlphaFoldDB" id="A0A1H0B0J9"/>
<keyword evidence="3" id="KW-0963">Cytoplasm</keyword>
<dbReference type="Proteomes" id="UP000199334">
    <property type="component" value="Unassembled WGS sequence"/>
</dbReference>
<evidence type="ECO:0000256" key="3">
    <source>
        <dbReference type="ARBA" id="ARBA00022490"/>
    </source>
</evidence>
<dbReference type="Gene3D" id="3.30.70.100">
    <property type="match status" value="1"/>
</dbReference>
<accession>A0A1H0B0J9</accession>
<dbReference type="GO" id="GO:0005507">
    <property type="term" value="F:copper ion binding"/>
    <property type="evidence" value="ECO:0007669"/>
    <property type="project" value="InterPro"/>
</dbReference>
<dbReference type="InterPro" id="IPR036163">
    <property type="entry name" value="HMA_dom_sf"/>
</dbReference>
<organism evidence="8 9">
    <name type="scientific">Tenuibacillus multivorans</name>
    <dbReference type="NCBI Taxonomy" id="237069"/>
    <lineage>
        <taxon>Bacteria</taxon>
        <taxon>Bacillati</taxon>
        <taxon>Bacillota</taxon>
        <taxon>Bacilli</taxon>
        <taxon>Bacillales</taxon>
        <taxon>Bacillaceae</taxon>
        <taxon>Tenuibacillus</taxon>
    </lineage>
</organism>
<dbReference type="NCBIfam" id="NF033795">
    <property type="entry name" value="chaper_CopZ_Bs"/>
    <property type="match status" value="1"/>
</dbReference>
<dbReference type="STRING" id="237069.SAMN05216498_2165"/>
<keyword evidence="4" id="KW-0479">Metal-binding</keyword>
<proteinExistence type="predicted"/>
<comment type="subcellular location">
    <subcellularLocation>
        <location evidence="1">Cytoplasm</location>
    </subcellularLocation>
</comment>
<dbReference type="PROSITE" id="PS50846">
    <property type="entry name" value="HMA_2"/>
    <property type="match status" value="1"/>
</dbReference>
<dbReference type="InterPro" id="IPR017969">
    <property type="entry name" value="Heavy-metal-associated_CS"/>
</dbReference>
<dbReference type="InterPro" id="IPR006122">
    <property type="entry name" value="HMA_Cu_ion-bd"/>
</dbReference>
<dbReference type="PROSITE" id="PS01047">
    <property type="entry name" value="HMA_1"/>
    <property type="match status" value="1"/>
</dbReference>
<evidence type="ECO:0000256" key="4">
    <source>
        <dbReference type="ARBA" id="ARBA00022723"/>
    </source>
</evidence>
<dbReference type="GO" id="GO:0005737">
    <property type="term" value="C:cytoplasm"/>
    <property type="evidence" value="ECO:0007669"/>
    <property type="project" value="UniProtKB-SubCell"/>
</dbReference>
<keyword evidence="6" id="KW-0143">Chaperone</keyword>
<keyword evidence="9" id="KW-1185">Reference proteome</keyword>
<dbReference type="PRINTS" id="PR00942">
    <property type="entry name" value="CUATPASEI"/>
</dbReference>
<dbReference type="NCBIfam" id="TIGR00003">
    <property type="entry name" value="copper ion binding protein"/>
    <property type="match status" value="1"/>
</dbReference>
<evidence type="ECO:0000313" key="8">
    <source>
        <dbReference type="EMBL" id="SDN39171.1"/>
    </source>
</evidence>
<evidence type="ECO:0000256" key="2">
    <source>
        <dbReference type="ARBA" id="ARBA00015313"/>
    </source>
</evidence>
<dbReference type="CDD" id="cd00371">
    <property type="entry name" value="HMA"/>
    <property type="match status" value="1"/>
</dbReference>